<evidence type="ECO:0000256" key="2">
    <source>
        <dbReference type="SAM" id="SignalP"/>
    </source>
</evidence>
<dbReference type="RefSeq" id="WP_173965428.1">
    <property type="nucleotide sequence ID" value="NZ_BOVI01000002.1"/>
</dbReference>
<evidence type="ECO:0000313" key="3">
    <source>
        <dbReference type="EMBL" id="CAA9197153.1"/>
    </source>
</evidence>
<keyword evidence="2" id="KW-0732">Signal</keyword>
<evidence type="ECO:0000313" key="4">
    <source>
        <dbReference type="EMBL" id="CAI2766658.1"/>
    </source>
</evidence>
<evidence type="ECO:0000313" key="5">
    <source>
        <dbReference type="Proteomes" id="UP000474567"/>
    </source>
</evidence>
<reference evidence="4" key="2">
    <citation type="submission" date="2022-09" db="EMBL/GenBank/DDBJ databases">
        <authorList>
            <person name="Duchaud E."/>
        </authorList>
    </citation>
    <scope>NUCLEOTIDE SEQUENCE</scope>
    <source>
        <strain evidence="4">TRV642</strain>
    </source>
</reference>
<protein>
    <submittedName>
        <fullName evidence="4">Uncharacterized protein</fullName>
    </submittedName>
</protein>
<keyword evidence="1" id="KW-0812">Transmembrane</keyword>
<dbReference type="EMBL" id="CADCST010000072">
    <property type="protein sequence ID" value="CAA9197153.1"/>
    <property type="molecule type" value="Genomic_DNA"/>
</dbReference>
<reference evidence="3 5" key="1">
    <citation type="submission" date="2020-02" db="EMBL/GenBank/DDBJ databases">
        <authorList>
            <person name="Criscuolo A."/>
        </authorList>
    </citation>
    <scope>NUCLEOTIDE SEQUENCE [LARGE SCALE GENOMIC DNA]</scope>
    <source>
        <strain evidence="3">CECT7796</strain>
    </source>
</reference>
<dbReference type="Proteomes" id="UP000474567">
    <property type="component" value="Unassembled WGS sequence"/>
</dbReference>
<evidence type="ECO:0000313" key="6">
    <source>
        <dbReference type="Proteomes" id="UP001152749"/>
    </source>
</evidence>
<organism evidence="4 6">
    <name type="scientific">Flavobacterium collinsii</name>
    <dbReference type="NCBI Taxonomy" id="1114861"/>
    <lineage>
        <taxon>Bacteria</taxon>
        <taxon>Pseudomonadati</taxon>
        <taxon>Bacteroidota</taxon>
        <taxon>Flavobacteriia</taxon>
        <taxon>Flavobacteriales</taxon>
        <taxon>Flavobacteriaceae</taxon>
        <taxon>Flavobacterium</taxon>
    </lineage>
</organism>
<dbReference type="Proteomes" id="UP001152749">
    <property type="component" value="Chromosome"/>
</dbReference>
<feature type="chain" id="PRO_5040855287" evidence="2">
    <location>
        <begin position="45"/>
        <end position="100"/>
    </location>
</feature>
<name>A0A9W4TGU4_9FLAO</name>
<keyword evidence="1" id="KW-1133">Transmembrane helix</keyword>
<feature type="signal peptide" evidence="2">
    <location>
        <begin position="1"/>
        <end position="44"/>
    </location>
</feature>
<gene>
    <name evidence="3" type="ORF">FLACOL7796_01512</name>
    <name evidence="4" type="ORF">TRV642_1715</name>
</gene>
<dbReference type="AlphaFoldDB" id="A0A9W4TGU4"/>
<accession>A0A9W4TGU4</accession>
<dbReference type="EMBL" id="OX336425">
    <property type="protein sequence ID" value="CAI2766658.1"/>
    <property type="molecule type" value="Genomic_DNA"/>
</dbReference>
<dbReference type="KEGG" id="fcs:TRV642_1715"/>
<keyword evidence="5" id="KW-1185">Reference proteome</keyword>
<keyword evidence="1" id="KW-0472">Membrane</keyword>
<feature type="transmembrane region" description="Helical" evidence="1">
    <location>
        <begin position="68"/>
        <end position="88"/>
    </location>
</feature>
<evidence type="ECO:0000256" key="1">
    <source>
        <dbReference type="SAM" id="Phobius"/>
    </source>
</evidence>
<proteinExistence type="predicted"/>
<sequence>MLKMENRIKNTENRRANKSRVVNFFSTKYFYVLLSIFFSLSVNAQCAMCRAALAGDSNIKKAEAVNNGIVYLMVIPYLLVAVIGVLIYRMYQSKKKKSDN</sequence>